<dbReference type="GeneID" id="69019576"/>
<reference evidence="2" key="2">
    <citation type="submission" date="2020-03" db="EMBL/GenBank/DDBJ databases">
        <authorList>
            <person name="Fu F.-F."/>
            <person name="Chen J."/>
        </authorList>
    </citation>
    <scope>NUCLEOTIDE SEQUENCE</scope>
    <source>
        <strain evidence="2">Lc1</strain>
    </source>
</reference>
<dbReference type="OMA" id="CEPYNNG"/>
<keyword evidence="3" id="KW-1185">Reference proteome</keyword>
<proteinExistence type="predicted"/>
<feature type="signal peptide" evidence="1">
    <location>
        <begin position="1"/>
        <end position="18"/>
    </location>
</feature>
<gene>
    <name evidence="2" type="ORF">GCG54_00012457</name>
</gene>
<dbReference type="Proteomes" id="UP000613401">
    <property type="component" value="Unassembled WGS sequence"/>
</dbReference>
<organism evidence="2 3">
    <name type="scientific">Colletotrichum gloeosporioides</name>
    <name type="common">Anthracnose fungus</name>
    <name type="synonym">Glomerella cingulata</name>
    <dbReference type="NCBI Taxonomy" id="474922"/>
    <lineage>
        <taxon>Eukaryota</taxon>
        <taxon>Fungi</taxon>
        <taxon>Dikarya</taxon>
        <taxon>Ascomycota</taxon>
        <taxon>Pezizomycotina</taxon>
        <taxon>Sordariomycetes</taxon>
        <taxon>Hypocreomycetidae</taxon>
        <taxon>Glomerellales</taxon>
        <taxon>Glomerellaceae</taxon>
        <taxon>Colletotrichum</taxon>
        <taxon>Colletotrichum gloeosporioides species complex</taxon>
    </lineage>
</organism>
<evidence type="ECO:0000256" key="1">
    <source>
        <dbReference type="SAM" id="SignalP"/>
    </source>
</evidence>
<name>A0A8H4CE11_COLGL</name>
<evidence type="ECO:0000313" key="2">
    <source>
        <dbReference type="EMBL" id="KAF3802210.1"/>
    </source>
</evidence>
<comment type="caution">
    <text evidence="2">The sequence shown here is derived from an EMBL/GenBank/DDBJ whole genome shotgun (WGS) entry which is preliminary data.</text>
</comment>
<keyword evidence="1" id="KW-0732">Signal</keyword>
<accession>A0A8H4CE11</accession>
<dbReference type="AlphaFoldDB" id="A0A8H4CE11"/>
<feature type="chain" id="PRO_5034653441" evidence="1">
    <location>
        <begin position="19"/>
        <end position="86"/>
    </location>
</feature>
<sequence>MKFSIIAVALPLIAGTSAAPSTVVERQSPNCEPYNNGTSAPFPHELVWGEWFLCCSYNGPDPGTYQNCCDRQGAGTGSGFPGCVEI</sequence>
<evidence type="ECO:0000313" key="3">
    <source>
        <dbReference type="Proteomes" id="UP000613401"/>
    </source>
</evidence>
<dbReference type="RefSeq" id="XP_045261369.1">
    <property type="nucleotide sequence ID" value="XM_045412334.1"/>
</dbReference>
<protein>
    <submittedName>
        <fullName evidence="2">Uncharacterized protein</fullName>
    </submittedName>
</protein>
<reference evidence="2" key="1">
    <citation type="journal article" date="2020" name="Phytopathology">
        <title>Genome sequence and comparative analysis of Colletotrichum gloeosporioides isolated from Liriodendron leaves.</title>
        <authorList>
            <person name="Fu F.F."/>
            <person name="Hao Z."/>
            <person name="Wang P."/>
            <person name="Lu Y."/>
            <person name="Xue L.J."/>
            <person name="Wei G."/>
            <person name="Tian Y."/>
            <person name="Baishi H."/>
            <person name="Xu H."/>
            <person name="Shi J."/>
            <person name="Cheng T."/>
            <person name="Wang G."/>
            <person name="Yi Y."/>
            <person name="Chen J."/>
        </authorList>
    </citation>
    <scope>NUCLEOTIDE SEQUENCE</scope>
    <source>
        <strain evidence="2">Lc1</strain>
    </source>
</reference>
<dbReference type="EMBL" id="WVTB01000065">
    <property type="protein sequence ID" value="KAF3802210.1"/>
    <property type="molecule type" value="Genomic_DNA"/>
</dbReference>